<dbReference type="EMBL" id="BGZK01000163">
    <property type="protein sequence ID" value="GBP24580.1"/>
    <property type="molecule type" value="Genomic_DNA"/>
</dbReference>
<dbReference type="AlphaFoldDB" id="A0A4C1UEM8"/>
<reference evidence="1 2" key="1">
    <citation type="journal article" date="2019" name="Commun. Biol.">
        <title>The bagworm genome reveals a unique fibroin gene that provides high tensile strength.</title>
        <authorList>
            <person name="Kono N."/>
            <person name="Nakamura H."/>
            <person name="Ohtoshi R."/>
            <person name="Tomita M."/>
            <person name="Numata K."/>
            <person name="Arakawa K."/>
        </authorList>
    </citation>
    <scope>NUCLEOTIDE SEQUENCE [LARGE SCALE GENOMIC DNA]</scope>
</reference>
<comment type="caution">
    <text evidence="1">The sequence shown here is derived from an EMBL/GenBank/DDBJ whole genome shotgun (WGS) entry which is preliminary data.</text>
</comment>
<sequence>MEPLGRYIQTRVQNIVLHPLSRSGVKKWCVSTSTPKQNHQQPFVKFYIAGSIQTKTQYRRLNRPLVDFIESIYFSPYSAARAAARPPSVRYSPPAVSFNVTPLDV</sequence>
<dbReference type="Proteomes" id="UP000299102">
    <property type="component" value="Unassembled WGS sequence"/>
</dbReference>
<name>A0A4C1UEM8_EUMVA</name>
<accession>A0A4C1UEM8</accession>
<organism evidence="1 2">
    <name type="scientific">Eumeta variegata</name>
    <name type="common">Bagworm moth</name>
    <name type="synonym">Eumeta japonica</name>
    <dbReference type="NCBI Taxonomy" id="151549"/>
    <lineage>
        <taxon>Eukaryota</taxon>
        <taxon>Metazoa</taxon>
        <taxon>Ecdysozoa</taxon>
        <taxon>Arthropoda</taxon>
        <taxon>Hexapoda</taxon>
        <taxon>Insecta</taxon>
        <taxon>Pterygota</taxon>
        <taxon>Neoptera</taxon>
        <taxon>Endopterygota</taxon>
        <taxon>Lepidoptera</taxon>
        <taxon>Glossata</taxon>
        <taxon>Ditrysia</taxon>
        <taxon>Tineoidea</taxon>
        <taxon>Psychidae</taxon>
        <taxon>Oiketicinae</taxon>
        <taxon>Eumeta</taxon>
    </lineage>
</organism>
<evidence type="ECO:0000313" key="2">
    <source>
        <dbReference type="Proteomes" id="UP000299102"/>
    </source>
</evidence>
<gene>
    <name evidence="1" type="ORF">EVAR_79489_1</name>
</gene>
<proteinExistence type="predicted"/>
<evidence type="ECO:0000313" key="1">
    <source>
        <dbReference type="EMBL" id="GBP24580.1"/>
    </source>
</evidence>
<protein>
    <submittedName>
        <fullName evidence="1">Uncharacterized protein</fullName>
    </submittedName>
</protein>
<keyword evidence="2" id="KW-1185">Reference proteome</keyword>